<sequence>MKRYLNTLIQGGTLTFEEALEALTMIATGNAGTAQAAAFLMGIQQKGITAVELRGFRQGMLNLAVDLHLEDAMDVCGTGGDGKDTFNISTTSAFIAAGAGVRIAKHGNHGVSSAVGSSTVLEHLGVKFTNDPDHLKRKLDEAGICYMHAPLFHPAMRYIAPVRKDLGVKTFFNILGPLMNPAKVQCQLTGVSDLKTFELYKELFSSQEGRYAVIHALDGYDEVSLTGGFRLWNQSADEIYHPAHLGLPEVQAEDLGGGNTLEDSANILIGILQGKGTEAQTSAVLANAGLAISTYKGISLEEGVGQARESLDSGRAYQSFLALIK</sequence>
<dbReference type="InterPro" id="IPR017459">
    <property type="entry name" value="Glycosyl_Trfase_fam3_N_dom"/>
</dbReference>
<evidence type="ECO:0000256" key="2">
    <source>
        <dbReference type="ARBA" id="ARBA00022679"/>
    </source>
</evidence>
<gene>
    <name evidence="3" type="primary">trpD</name>
    <name evidence="6" type="ordered locus">Lbys_2492</name>
</gene>
<reference key="1">
    <citation type="submission" date="2010-11" db="EMBL/GenBank/DDBJ databases">
        <title>The complete genome of Leadbetterella byssophila DSM 17132.</title>
        <authorList>
            <consortium name="US DOE Joint Genome Institute (JGI-PGF)"/>
            <person name="Lucas S."/>
            <person name="Copeland A."/>
            <person name="Lapidus A."/>
            <person name="Glavina del Rio T."/>
            <person name="Dalin E."/>
            <person name="Tice H."/>
            <person name="Bruce D."/>
            <person name="Goodwin L."/>
            <person name="Pitluck S."/>
            <person name="Kyrpides N."/>
            <person name="Mavromatis K."/>
            <person name="Ivanova N."/>
            <person name="Teshima H."/>
            <person name="Brettin T."/>
            <person name="Detter J.C."/>
            <person name="Han C."/>
            <person name="Tapia R."/>
            <person name="Land M."/>
            <person name="Hauser L."/>
            <person name="Markowitz V."/>
            <person name="Cheng J.-F."/>
            <person name="Hugenholtz P."/>
            <person name="Woyke T."/>
            <person name="Wu D."/>
            <person name="Tindall B."/>
            <person name="Pomrenke H.G."/>
            <person name="Brambilla E."/>
            <person name="Klenk H.-P."/>
            <person name="Eisen J.A."/>
        </authorList>
    </citation>
    <scope>NUCLEOTIDE SEQUENCE [LARGE SCALE GENOMIC DNA]</scope>
    <source>
        <strain>DSM 17132</strain>
    </source>
</reference>
<dbReference type="EC" id="2.4.2.18" evidence="3"/>
<comment type="caution">
    <text evidence="3">Lacks conserved residue(s) required for the propagation of feature annotation.</text>
</comment>
<dbReference type="HOGENOM" id="CLU_034315_2_1_10"/>
<comment type="function">
    <text evidence="3">Catalyzes the transfer of the phosphoribosyl group of 5-phosphorylribose-1-pyrophosphate (PRPP) to anthranilate to yield N-(5'-phosphoribosyl)-anthranilate (PRA).</text>
</comment>
<dbReference type="GO" id="GO:0000162">
    <property type="term" value="P:L-tryptophan biosynthetic process"/>
    <property type="evidence" value="ECO:0007669"/>
    <property type="project" value="UniProtKB-UniRule"/>
</dbReference>
<dbReference type="NCBIfam" id="TIGR01245">
    <property type="entry name" value="trpD"/>
    <property type="match status" value="1"/>
</dbReference>
<keyword evidence="7" id="KW-1185">Reference proteome</keyword>
<evidence type="ECO:0000256" key="3">
    <source>
        <dbReference type="HAMAP-Rule" id="MF_00211"/>
    </source>
</evidence>
<reference evidence="6 7" key="2">
    <citation type="journal article" date="2011" name="Stand. Genomic Sci.">
        <title>Complete genome sequence of Leadbetterella byssophila type strain (4M15).</title>
        <authorList>
            <person name="Abt B."/>
            <person name="Teshima H."/>
            <person name="Lucas S."/>
            <person name="Lapidus A."/>
            <person name="Del Rio T.G."/>
            <person name="Nolan M."/>
            <person name="Tice H."/>
            <person name="Cheng J.F."/>
            <person name="Pitluck S."/>
            <person name="Liolios K."/>
            <person name="Pagani I."/>
            <person name="Ivanova N."/>
            <person name="Mavromatis K."/>
            <person name="Pati A."/>
            <person name="Tapia R."/>
            <person name="Han C."/>
            <person name="Goodwin L."/>
            <person name="Chen A."/>
            <person name="Palaniappan K."/>
            <person name="Land M."/>
            <person name="Hauser L."/>
            <person name="Chang Y.J."/>
            <person name="Jeffries C.D."/>
            <person name="Rohde M."/>
            <person name="Goker M."/>
            <person name="Tindall B.J."/>
            <person name="Detter J.C."/>
            <person name="Woyke T."/>
            <person name="Bristow J."/>
            <person name="Eisen J.A."/>
            <person name="Markowitz V."/>
            <person name="Hugenholtz P."/>
            <person name="Klenk H.P."/>
            <person name="Kyrpides N.C."/>
        </authorList>
    </citation>
    <scope>NUCLEOTIDE SEQUENCE [LARGE SCALE GENOMIC DNA]</scope>
    <source>
        <strain evidence="7">DSM 17132 / JCM 16389 / KACC 11308 / NBRC 106382 / 4M15</strain>
    </source>
</reference>
<feature type="binding site" evidence="3">
    <location>
        <position position="221"/>
    </location>
    <ligand>
        <name>Mg(2+)</name>
        <dbReference type="ChEBI" id="CHEBI:18420"/>
        <label>2</label>
    </ligand>
</feature>
<evidence type="ECO:0000313" key="6">
    <source>
        <dbReference type="EMBL" id="ADQ18156.1"/>
    </source>
</evidence>
<dbReference type="SUPFAM" id="SSF47648">
    <property type="entry name" value="Nucleoside phosphorylase/phosphoribosyltransferase N-terminal domain"/>
    <property type="match status" value="1"/>
</dbReference>
<feature type="binding site" evidence="3">
    <location>
        <position position="77"/>
    </location>
    <ligand>
        <name>anthranilate</name>
        <dbReference type="ChEBI" id="CHEBI:16567"/>
        <label>1</label>
    </ligand>
</feature>
<keyword evidence="2 3" id="KW-0808">Transferase</keyword>
<feature type="binding site" evidence="3">
    <location>
        <position position="77"/>
    </location>
    <ligand>
        <name>5-phospho-alpha-D-ribose 1-diphosphate</name>
        <dbReference type="ChEBI" id="CHEBI:58017"/>
    </ligand>
</feature>
<dbReference type="AlphaFoldDB" id="E4RYC0"/>
<keyword evidence="3" id="KW-0479">Metal-binding</keyword>
<dbReference type="GO" id="GO:0005829">
    <property type="term" value="C:cytosol"/>
    <property type="evidence" value="ECO:0007669"/>
    <property type="project" value="TreeGrafter"/>
</dbReference>
<dbReference type="Pfam" id="PF00591">
    <property type="entry name" value="Glycos_transf_3"/>
    <property type="match status" value="1"/>
</dbReference>
<dbReference type="GO" id="GO:0004048">
    <property type="term" value="F:anthranilate phosphoribosyltransferase activity"/>
    <property type="evidence" value="ECO:0007669"/>
    <property type="project" value="UniProtKB-UniRule"/>
</dbReference>
<comment type="subunit">
    <text evidence="3">Homodimer.</text>
</comment>
<dbReference type="HAMAP" id="MF_00211">
    <property type="entry name" value="TrpD"/>
    <property type="match status" value="1"/>
</dbReference>
<keyword evidence="1 3" id="KW-0328">Glycosyltransferase</keyword>
<dbReference type="SUPFAM" id="SSF52418">
    <property type="entry name" value="Nucleoside phosphorylase/phosphoribosyltransferase catalytic domain"/>
    <property type="match status" value="1"/>
</dbReference>
<keyword evidence="3" id="KW-0822">Tryptophan biosynthesis</keyword>
<dbReference type="InterPro" id="IPR000312">
    <property type="entry name" value="Glycosyl_Trfase_fam3"/>
</dbReference>
<comment type="pathway">
    <text evidence="3">Amino-acid biosynthesis; L-tryptophan biosynthesis; L-tryptophan from chorismate: step 2/5.</text>
</comment>
<accession>E4RYC0</accession>
<keyword evidence="3" id="KW-0057">Aromatic amino acid biosynthesis</keyword>
<feature type="domain" description="Glycosyl transferase family 3 N-terminal" evidence="5">
    <location>
        <begin position="2"/>
        <end position="63"/>
    </location>
</feature>
<dbReference type="PANTHER" id="PTHR43285:SF2">
    <property type="entry name" value="ANTHRANILATE PHOSPHORIBOSYLTRANSFERASE"/>
    <property type="match status" value="1"/>
</dbReference>
<evidence type="ECO:0000259" key="5">
    <source>
        <dbReference type="Pfam" id="PF02885"/>
    </source>
</evidence>
<keyword evidence="3" id="KW-0460">Magnesium</keyword>
<feature type="binding site" evidence="3">
    <location>
        <position position="163"/>
    </location>
    <ligand>
        <name>anthranilate</name>
        <dbReference type="ChEBI" id="CHEBI:16567"/>
        <label>2</label>
    </ligand>
</feature>
<dbReference type="STRING" id="649349.Lbys_2492"/>
<evidence type="ECO:0000256" key="1">
    <source>
        <dbReference type="ARBA" id="ARBA00022676"/>
    </source>
</evidence>
<dbReference type="RefSeq" id="WP_013409196.1">
    <property type="nucleotide sequence ID" value="NC_014655.1"/>
</dbReference>
<evidence type="ECO:0000313" key="7">
    <source>
        <dbReference type="Proteomes" id="UP000007435"/>
    </source>
</evidence>
<dbReference type="eggNOG" id="COG0547">
    <property type="taxonomic scope" value="Bacteria"/>
</dbReference>
<dbReference type="PANTHER" id="PTHR43285">
    <property type="entry name" value="ANTHRANILATE PHOSPHORIBOSYLTRANSFERASE"/>
    <property type="match status" value="1"/>
</dbReference>
<feature type="binding site" evidence="3">
    <location>
        <begin position="80"/>
        <end position="81"/>
    </location>
    <ligand>
        <name>5-phospho-alpha-D-ribose 1-diphosphate</name>
        <dbReference type="ChEBI" id="CHEBI:58017"/>
    </ligand>
</feature>
<feature type="binding site" evidence="3">
    <location>
        <position position="89"/>
    </location>
    <ligand>
        <name>Mg(2+)</name>
        <dbReference type="ChEBI" id="CHEBI:18420"/>
        <label>1</label>
    </ligand>
</feature>
<comment type="similarity">
    <text evidence="3">Belongs to the anthranilate phosphoribosyltransferase family.</text>
</comment>
<dbReference type="UniPathway" id="UPA00035">
    <property type="reaction ID" value="UER00041"/>
</dbReference>
<dbReference type="InterPro" id="IPR036320">
    <property type="entry name" value="Glycosyl_Trfase_fam3_N_dom_sf"/>
</dbReference>
<feature type="binding site" evidence="3">
    <location>
        <begin position="87"/>
        <end position="90"/>
    </location>
    <ligand>
        <name>5-phospho-alpha-D-ribose 1-diphosphate</name>
        <dbReference type="ChEBI" id="CHEBI:58017"/>
    </ligand>
</feature>
<feature type="binding site" evidence="3">
    <location>
        <position position="85"/>
    </location>
    <ligand>
        <name>5-phospho-alpha-D-ribose 1-diphosphate</name>
        <dbReference type="ChEBI" id="CHEBI:58017"/>
    </ligand>
</feature>
<dbReference type="Gene3D" id="1.20.970.10">
    <property type="entry name" value="Transferase, Pyrimidine Nucleoside Phosphorylase, Chain C"/>
    <property type="match status" value="1"/>
</dbReference>
<dbReference type="Pfam" id="PF02885">
    <property type="entry name" value="Glycos_trans_3N"/>
    <property type="match status" value="1"/>
</dbReference>
<dbReference type="Proteomes" id="UP000007435">
    <property type="component" value="Chromosome"/>
</dbReference>
<feature type="domain" description="Glycosyl transferase family 3" evidence="4">
    <location>
        <begin position="70"/>
        <end position="317"/>
    </location>
</feature>
<feature type="binding site" evidence="3">
    <location>
        <position position="222"/>
    </location>
    <ligand>
        <name>Mg(2+)</name>
        <dbReference type="ChEBI" id="CHEBI:18420"/>
        <label>2</label>
    </ligand>
</feature>
<feature type="binding site" evidence="3">
    <location>
        <position position="117"/>
    </location>
    <ligand>
        <name>5-phospho-alpha-D-ribose 1-diphosphate</name>
        <dbReference type="ChEBI" id="CHEBI:58017"/>
    </ligand>
</feature>
<feature type="binding site" evidence="3">
    <location>
        <position position="222"/>
    </location>
    <ligand>
        <name>Mg(2+)</name>
        <dbReference type="ChEBI" id="CHEBI:18420"/>
        <label>1</label>
    </ligand>
</feature>
<dbReference type="OrthoDB" id="9806430at2"/>
<dbReference type="InterPro" id="IPR035902">
    <property type="entry name" value="Nuc_phospho_transferase"/>
</dbReference>
<keyword evidence="3" id="KW-0028">Amino-acid biosynthesis</keyword>
<feature type="binding site" evidence="3">
    <location>
        <begin position="105"/>
        <end position="113"/>
    </location>
    <ligand>
        <name>5-phospho-alpha-D-ribose 1-diphosphate</name>
        <dbReference type="ChEBI" id="CHEBI:58017"/>
    </ligand>
</feature>
<organism evidence="6 7">
    <name type="scientific">Leadbetterella byssophila (strain DSM 17132 / JCM 16389 / KACC 11308 / NBRC 106382 / 4M15)</name>
    <dbReference type="NCBI Taxonomy" id="649349"/>
    <lineage>
        <taxon>Bacteria</taxon>
        <taxon>Pseudomonadati</taxon>
        <taxon>Bacteroidota</taxon>
        <taxon>Cytophagia</taxon>
        <taxon>Cytophagales</taxon>
        <taxon>Leadbetterellaceae</taxon>
        <taxon>Leadbetterella</taxon>
    </lineage>
</organism>
<dbReference type="KEGG" id="lby:Lbys_2492"/>
<dbReference type="GO" id="GO:0000287">
    <property type="term" value="F:magnesium ion binding"/>
    <property type="evidence" value="ECO:0007669"/>
    <property type="project" value="UniProtKB-UniRule"/>
</dbReference>
<dbReference type="EMBL" id="CP002305">
    <property type="protein sequence ID" value="ADQ18156.1"/>
    <property type="molecule type" value="Genomic_DNA"/>
</dbReference>
<evidence type="ECO:0000259" key="4">
    <source>
        <dbReference type="Pfam" id="PF00591"/>
    </source>
</evidence>
<proteinExistence type="inferred from homology"/>
<dbReference type="InterPro" id="IPR005940">
    <property type="entry name" value="Anthranilate_Pribosyl_Tfrase"/>
</dbReference>
<comment type="cofactor">
    <cofactor evidence="3">
        <name>Mg(2+)</name>
        <dbReference type="ChEBI" id="CHEBI:18420"/>
    </cofactor>
    <text evidence="3">Binds 2 magnesium ions per monomer.</text>
</comment>
<dbReference type="Gene3D" id="3.40.1030.10">
    <property type="entry name" value="Nucleoside phosphorylase/phosphoribosyltransferase catalytic domain"/>
    <property type="match status" value="1"/>
</dbReference>
<name>E4RYC0_LEAB4</name>
<feature type="binding site" evidence="3">
    <location>
        <position position="108"/>
    </location>
    <ligand>
        <name>anthranilate</name>
        <dbReference type="ChEBI" id="CHEBI:16567"/>
        <label>1</label>
    </ligand>
</feature>
<comment type="catalytic activity">
    <reaction evidence="3">
        <text>N-(5-phospho-beta-D-ribosyl)anthranilate + diphosphate = 5-phospho-alpha-D-ribose 1-diphosphate + anthranilate</text>
        <dbReference type="Rhea" id="RHEA:11768"/>
        <dbReference type="ChEBI" id="CHEBI:16567"/>
        <dbReference type="ChEBI" id="CHEBI:18277"/>
        <dbReference type="ChEBI" id="CHEBI:33019"/>
        <dbReference type="ChEBI" id="CHEBI:58017"/>
        <dbReference type="EC" id="2.4.2.18"/>
    </reaction>
</comment>
<protein>
    <recommendedName>
        <fullName evidence="3">Anthranilate phosphoribosyltransferase</fullName>
        <ecNumber evidence="3">2.4.2.18</ecNumber>
    </recommendedName>
</protein>